<protein>
    <submittedName>
        <fullName evidence="2">Uncharacterized protein</fullName>
    </submittedName>
</protein>
<name>A0ABQ5IDH9_9ASTR</name>
<comment type="caution">
    <text evidence="2">The sequence shown here is derived from an EMBL/GenBank/DDBJ whole genome shotgun (WGS) entry which is preliminary data.</text>
</comment>
<organism evidence="2 3">
    <name type="scientific">Tanacetum coccineum</name>
    <dbReference type="NCBI Taxonomy" id="301880"/>
    <lineage>
        <taxon>Eukaryota</taxon>
        <taxon>Viridiplantae</taxon>
        <taxon>Streptophyta</taxon>
        <taxon>Embryophyta</taxon>
        <taxon>Tracheophyta</taxon>
        <taxon>Spermatophyta</taxon>
        <taxon>Magnoliopsida</taxon>
        <taxon>eudicotyledons</taxon>
        <taxon>Gunneridae</taxon>
        <taxon>Pentapetalae</taxon>
        <taxon>asterids</taxon>
        <taxon>campanulids</taxon>
        <taxon>Asterales</taxon>
        <taxon>Asteraceae</taxon>
        <taxon>Asteroideae</taxon>
        <taxon>Anthemideae</taxon>
        <taxon>Anthemidinae</taxon>
        <taxon>Tanacetum</taxon>
    </lineage>
</organism>
<evidence type="ECO:0000313" key="3">
    <source>
        <dbReference type="Proteomes" id="UP001151760"/>
    </source>
</evidence>
<proteinExistence type="predicted"/>
<feature type="compositionally biased region" description="Polar residues" evidence="1">
    <location>
        <begin position="133"/>
        <end position="151"/>
    </location>
</feature>
<dbReference type="EMBL" id="BQNB010020650">
    <property type="protein sequence ID" value="GJT98188.1"/>
    <property type="molecule type" value="Genomic_DNA"/>
</dbReference>
<feature type="compositionally biased region" description="Basic and acidic residues" evidence="1">
    <location>
        <begin position="321"/>
        <end position="354"/>
    </location>
</feature>
<gene>
    <name evidence="2" type="ORF">Tco_1093706</name>
</gene>
<sequence>MTIQMEMMSDQIKASTDYSYYLAKYKGDKPFKGRGKRMLTKKGVEVSLEKIETIVTKASKNDYRIQPRTKGLDKGVGMTLEVPDRPSGSSSSSSSKSKDSEGFLPIDDEASPKKSDAEKKTEDAKDADKQIGEDQTMNEQAGNSINDNPDVSLTDGLKEPVEAEVQSMMEKQDKSNPQKFKKPEEKPDVDVVLQRLIKLEKKVDRLSKIDHINVIETSVQANMMNEVNNQLPKFLPKAVFEVVQPRIETTVRDVLKTTLITLYQPSSTSTYPLTEYELKSNLHDLMLKNRSFLDHEKHLELYNALIDSMGLDEAITKGELDPAKKLNRRHDHDQDPPADKDSKKRKRKDDDTSSSKKGKTQSKSLKEAKAPTKKSATNKVADDDEVRQDDVIDDAELA</sequence>
<accession>A0ABQ5IDH9</accession>
<evidence type="ECO:0000313" key="2">
    <source>
        <dbReference type="EMBL" id="GJT98188.1"/>
    </source>
</evidence>
<feature type="region of interest" description="Disordered" evidence="1">
    <location>
        <begin position="59"/>
        <end position="155"/>
    </location>
</feature>
<reference evidence="2" key="2">
    <citation type="submission" date="2022-01" db="EMBL/GenBank/DDBJ databases">
        <authorList>
            <person name="Yamashiro T."/>
            <person name="Shiraishi A."/>
            <person name="Satake H."/>
            <person name="Nakayama K."/>
        </authorList>
    </citation>
    <scope>NUCLEOTIDE SEQUENCE</scope>
</reference>
<feature type="region of interest" description="Disordered" evidence="1">
    <location>
        <begin position="321"/>
        <end position="398"/>
    </location>
</feature>
<dbReference type="Proteomes" id="UP001151760">
    <property type="component" value="Unassembled WGS sequence"/>
</dbReference>
<keyword evidence="3" id="KW-1185">Reference proteome</keyword>
<feature type="compositionally biased region" description="Basic and acidic residues" evidence="1">
    <location>
        <begin position="110"/>
        <end position="132"/>
    </location>
</feature>
<reference evidence="2" key="1">
    <citation type="journal article" date="2022" name="Int. J. Mol. Sci.">
        <title>Draft Genome of Tanacetum Coccineum: Genomic Comparison of Closely Related Tanacetum-Family Plants.</title>
        <authorList>
            <person name="Yamashiro T."/>
            <person name="Shiraishi A."/>
            <person name="Nakayama K."/>
            <person name="Satake H."/>
        </authorList>
    </citation>
    <scope>NUCLEOTIDE SEQUENCE</scope>
</reference>
<feature type="compositionally biased region" description="Basic and acidic residues" evidence="1">
    <location>
        <begin position="170"/>
        <end position="186"/>
    </location>
</feature>
<feature type="compositionally biased region" description="Basic and acidic residues" evidence="1">
    <location>
        <begin position="59"/>
        <end position="73"/>
    </location>
</feature>
<feature type="region of interest" description="Disordered" evidence="1">
    <location>
        <begin position="167"/>
        <end position="186"/>
    </location>
</feature>
<feature type="compositionally biased region" description="Acidic residues" evidence="1">
    <location>
        <begin position="382"/>
        <end position="398"/>
    </location>
</feature>
<evidence type="ECO:0000256" key="1">
    <source>
        <dbReference type="SAM" id="MobiDB-lite"/>
    </source>
</evidence>